<dbReference type="RefSeq" id="WP_330198711.1">
    <property type="nucleotide sequence ID" value="NZ_JAZDRP010000003.1"/>
</dbReference>
<protein>
    <recommendedName>
        <fullName evidence="4">CTP synthetase</fullName>
    </recommendedName>
</protein>
<reference evidence="2 3" key="1">
    <citation type="submission" date="2024-01" db="EMBL/GenBank/DDBJ databases">
        <title>Hyphobacterium bacterium isolated from marine sediment.</title>
        <authorList>
            <person name="Zhao S."/>
        </authorList>
    </citation>
    <scope>NUCLEOTIDE SEQUENCE [LARGE SCALE GENOMIC DNA]</scope>
    <source>
        <strain evidence="3">HN65</strain>
    </source>
</reference>
<proteinExistence type="predicted"/>
<comment type="caution">
    <text evidence="2">The sequence shown here is derived from an EMBL/GenBank/DDBJ whole genome shotgun (WGS) entry which is preliminary data.</text>
</comment>
<keyword evidence="3" id="KW-1185">Reference proteome</keyword>
<evidence type="ECO:0008006" key="4">
    <source>
        <dbReference type="Google" id="ProtNLM"/>
    </source>
</evidence>
<keyword evidence="1" id="KW-1133">Transmembrane helix</keyword>
<gene>
    <name evidence="2" type="ORF">V0U79_06715</name>
</gene>
<organism evidence="2 3">
    <name type="scientific">Hyphobacterium lacteum</name>
    <dbReference type="NCBI Taxonomy" id="3116575"/>
    <lineage>
        <taxon>Bacteria</taxon>
        <taxon>Pseudomonadati</taxon>
        <taxon>Pseudomonadota</taxon>
        <taxon>Alphaproteobacteria</taxon>
        <taxon>Maricaulales</taxon>
        <taxon>Maricaulaceae</taxon>
        <taxon>Hyphobacterium</taxon>
    </lineage>
</organism>
<name>A0ABU7LQ73_9PROT</name>
<dbReference type="Proteomes" id="UP001354971">
    <property type="component" value="Unassembled WGS sequence"/>
</dbReference>
<keyword evidence="1" id="KW-0812">Transmembrane</keyword>
<dbReference type="EMBL" id="JAZDRP010000003">
    <property type="protein sequence ID" value="MEE2526052.1"/>
    <property type="molecule type" value="Genomic_DNA"/>
</dbReference>
<accession>A0ABU7LQ73</accession>
<sequence length="70" mass="7529">MRAAFILVVTLVFGLLVAALAYYLLAHSLWGLVSGGIGFGIAMGFFGLIMITLLAAYVYSAFRLIKKNAE</sequence>
<feature type="transmembrane region" description="Helical" evidence="1">
    <location>
        <begin position="36"/>
        <end position="59"/>
    </location>
</feature>
<keyword evidence="1" id="KW-0472">Membrane</keyword>
<evidence type="ECO:0000256" key="1">
    <source>
        <dbReference type="SAM" id="Phobius"/>
    </source>
</evidence>
<evidence type="ECO:0000313" key="3">
    <source>
        <dbReference type="Proteomes" id="UP001354971"/>
    </source>
</evidence>
<evidence type="ECO:0000313" key="2">
    <source>
        <dbReference type="EMBL" id="MEE2526052.1"/>
    </source>
</evidence>